<dbReference type="Pfam" id="PF18192">
    <property type="entry name" value="DNTTIP1_dimer"/>
    <property type="match status" value="1"/>
</dbReference>
<feature type="region of interest" description="Disordered" evidence="4">
    <location>
        <begin position="193"/>
        <end position="285"/>
    </location>
</feature>
<protein>
    <submittedName>
        <fullName evidence="7">Uncharacterized protein</fullName>
    </submittedName>
</protein>
<dbReference type="EMBL" id="JH431806">
    <property type="status" value="NOT_ANNOTATED_CDS"/>
    <property type="molecule type" value="Genomic_DNA"/>
</dbReference>
<feature type="domain" description="TdIF1 C-terminal" evidence="6">
    <location>
        <begin position="294"/>
        <end position="388"/>
    </location>
</feature>
<dbReference type="OMA" id="WLNTFNM"/>
<evidence type="ECO:0000256" key="1">
    <source>
        <dbReference type="ARBA" id="ARBA00004123"/>
    </source>
</evidence>
<reference evidence="8" key="1">
    <citation type="submission" date="2011-05" db="EMBL/GenBank/DDBJ databases">
        <authorList>
            <person name="Richards S.R."/>
            <person name="Qu J."/>
            <person name="Jiang H."/>
            <person name="Jhangiani S.N."/>
            <person name="Agravi P."/>
            <person name="Goodspeed R."/>
            <person name="Gross S."/>
            <person name="Mandapat C."/>
            <person name="Jackson L."/>
            <person name="Mathew T."/>
            <person name="Pu L."/>
            <person name="Thornton R."/>
            <person name="Saada N."/>
            <person name="Wilczek-Boney K.B."/>
            <person name="Lee S."/>
            <person name="Kovar C."/>
            <person name="Wu Y."/>
            <person name="Scherer S.E."/>
            <person name="Worley K.C."/>
            <person name="Muzny D.M."/>
            <person name="Gibbs R."/>
        </authorList>
    </citation>
    <scope>NUCLEOTIDE SEQUENCE</scope>
    <source>
        <strain evidence="8">Brora</strain>
    </source>
</reference>
<keyword evidence="3" id="KW-0539">Nucleus</keyword>
<evidence type="ECO:0000259" key="5">
    <source>
        <dbReference type="Pfam" id="PF18192"/>
    </source>
</evidence>
<evidence type="ECO:0000256" key="2">
    <source>
        <dbReference type="ARBA" id="ARBA00023125"/>
    </source>
</evidence>
<keyword evidence="2" id="KW-0238">DNA-binding</keyword>
<reference evidence="7" key="2">
    <citation type="submission" date="2015-02" db="UniProtKB">
        <authorList>
            <consortium name="EnsemblMetazoa"/>
        </authorList>
    </citation>
    <scope>IDENTIFICATION</scope>
</reference>
<dbReference type="Proteomes" id="UP000014500">
    <property type="component" value="Unassembled WGS sequence"/>
</dbReference>
<feature type="region of interest" description="Disordered" evidence="4">
    <location>
        <begin position="438"/>
        <end position="523"/>
    </location>
</feature>
<evidence type="ECO:0000313" key="7">
    <source>
        <dbReference type="EnsemblMetazoa" id="SMAR007765-PA"/>
    </source>
</evidence>
<evidence type="ECO:0000256" key="4">
    <source>
        <dbReference type="SAM" id="MobiDB-lite"/>
    </source>
</evidence>
<dbReference type="AlphaFoldDB" id="T1J2H2"/>
<dbReference type="eggNOG" id="KOG4801">
    <property type="taxonomic scope" value="Eukaryota"/>
</dbReference>
<dbReference type="PhylomeDB" id="T1J2H2"/>
<sequence>MFNFKNLPFSPSRSPVQFDRPMVIQQAPKGGNNDIPVPFSAVDDIKHHYQCQPDDMMSVNSKSWEFEPASNVKTNFKEELENWENTFHMRPFNLNNFPTGQSTYRTTHRSQTVAIHRARIGYVSSTAKSLEILRQSLQKSINKDLDDIIKKYVDKFFKPGIENIKKNNGSNSVGDEHVQTVCRQMLEEAKKMYTTSHTRGSTPIGDSDSEVGSQTEAQMKFGRPFSRSPVGRKRKDSDTDSEASQIPVKKKKGRPPLHLSGGASGRSTPSKNKNEPIKREGPKWNPERLTNDLLFVMGARANKALGFGLTRGRLYIKHPELFKYCGDADDKQWLYENNLMPATGGKAYILILNDIQELAESEEYRNAPGIILNELLGFRPPNYMLEKMRIYMNAMRTDVPGRKHRGRPFASLENNAETSSNDQTFEIKTETIIEFTSASPASTSSAAKRIDLESSVPGSPVDDLDLRDTDPSTSQASPFLIPMGLDDVSPANDVSPSVDDFNVAMESADEPPLSAPFDISESP</sequence>
<keyword evidence="8" id="KW-1185">Reference proteome</keyword>
<dbReference type="Pfam" id="PF21229">
    <property type="entry name" value="TdIF1_2nd"/>
    <property type="match status" value="1"/>
</dbReference>
<name>T1J2H2_STRMM</name>
<dbReference type="STRING" id="126957.T1J2H2"/>
<dbReference type="EnsemblMetazoa" id="SMAR007765-RA">
    <property type="protein sequence ID" value="SMAR007765-PA"/>
    <property type="gene ID" value="SMAR007765"/>
</dbReference>
<dbReference type="PANTHER" id="PTHR23399:SF2">
    <property type="entry name" value="DEOXYNUCLEOTIDYLTRANSFERASE TERMINAL-INTERACTING PROTEIN 1"/>
    <property type="match status" value="1"/>
</dbReference>
<dbReference type="GO" id="GO:0005634">
    <property type="term" value="C:nucleus"/>
    <property type="evidence" value="ECO:0007669"/>
    <property type="project" value="UniProtKB-SubCell"/>
</dbReference>
<dbReference type="InterPro" id="IPR026064">
    <property type="entry name" value="TdIF1"/>
</dbReference>
<proteinExistence type="predicted"/>
<dbReference type="GO" id="GO:0003677">
    <property type="term" value="F:DNA binding"/>
    <property type="evidence" value="ECO:0007669"/>
    <property type="project" value="UniProtKB-KW"/>
</dbReference>
<dbReference type="InterPro" id="IPR049121">
    <property type="entry name" value="TdIF1_C"/>
</dbReference>
<evidence type="ECO:0000259" key="6">
    <source>
        <dbReference type="Pfam" id="PF21229"/>
    </source>
</evidence>
<feature type="compositionally biased region" description="Basic and acidic residues" evidence="4">
    <location>
        <begin position="272"/>
        <end position="285"/>
    </location>
</feature>
<comment type="subcellular location">
    <subcellularLocation>
        <location evidence="1">Nucleus</location>
    </subcellularLocation>
</comment>
<feature type="domain" description="DNTTIP1 dimerisation" evidence="5">
    <location>
        <begin position="128"/>
        <end position="195"/>
    </location>
</feature>
<dbReference type="InterPro" id="IPR041384">
    <property type="entry name" value="DNTTIP1_dimer"/>
</dbReference>
<accession>T1J2H2</accession>
<dbReference type="GO" id="GO:0031491">
    <property type="term" value="F:nucleosome binding"/>
    <property type="evidence" value="ECO:0007669"/>
    <property type="project" value="TreeGrafter"/>
</dbReference>
<feature type="compositionally biased region" description="Low complexity" evidence="4">
    <location>
        <begin position="438"/>
        <end position="447"/>
    </location>
</feature>
<organism evidence="7 8">
    <name type="scientific">Strigamia maritima</name>
    <name type="common">European centipede</name>
    <name type="synonym">Geophilus maritimus</name>
    <dbReference type="NCBI Taxonomy" id="126957"/>
    <lineage>
        <taxon>Eukaryota</taxon>
        <taxon>Metazoa</taxon>
        <taxon>Ecdysozoa</taxon>
        <taxon>Arthropoda</taxon>
        <taxon>Myriapoda</taxon>
        <taxon>Chilopoda</taxon>
        <taxon>Pleurostigmophora</taxon>
        <taxon>Geophilomorpha</taxon>
        <taxon>Linotaeniidae</taxon>
        <taxon>Strigamia</taxon>
    </lineage>
</organism>
<dbReference type="PANTHER" id="PTHR23399">
    <property type="entry name" value="DEOXYNUCLEOTIDYLTRANSFERASE TERMINAL-INTERACTING PROTEIN 1"/>
    <property type="match status" value="1"/>
</dbReference>
<dbReference type="HOGENOM" id="CLU_521079_0_0_1"/>
<evidence type="ECO:0000313" key="8">
    <source>
        <dbReference type="Proteomes" id="UP000014500"/>
    </source>
</evidence>
<evidence type="ECO:0000256" key="3">
    <source>
        <dbReference type="ARBA" id="ARBA00023242"/>
    </source>
</evidence>